<keyword evidence="1" id="KW-0472">Membrane</keyword>
<organism evidence="2 3">
    <name type="scientific">Candidatus Naiadarchaeum limnaeum</name>
    <dbReference type="NCBI Taxonomy" id="2756139"/>
    <lineage>
        <taxon>Archaea</taxon>
        <taxon>Candidatus Undinarchaeota</taxon>
        <taxon>Candidatus Undinarchaeia</taxon>
        <taxon>Candidatus Naiadarchaeales</taxon>
        <taxon>Candidatus Naiadarchaeaceae</taxon>
        <taxon>Candidatus Naiadarchaeum</taxon>
    </lineage>
</organism>
<feature type="non-terminal residue" evidence="2">
    <location>
        <position position="61"/>
    </location>
</feature>
<evidence type="ECO:0000313" key="2">
    <source>
        <dbReference type="EMBL" id="HIK00113.1"/>
    </source>
</evidence>
<evidence type="ECO:0000256" key="1">
    <source>
        <dbReference type="SAM" id="Phobius"/>
    </source>
</evidence>
<name>A0A832XLN5_9ARCH</name>
<sequence length="61" mass="6825">MNLQNLSSEFKQSIALKPSTLLILGTLFLVFSANYFPSRKAVLIIAISLALFYLGEKFSKK</sequence>
<keyword evidence="1" id="KW-0812">Transmembrane</keyword>
<protein>
    <submittedName>
        <fullName evidence="2">Uncharacterized protein</fullName>
    </submittedName>
</protein>
<accession>A0A832XLN5</accession>
<evidence type="ECO:0000313" key="3">
    <source>
        <dbReference type="Proteomes" id="UP000646946"/>
    </source>
</evidence>
<feature type="transmembrane region" description="Helical" evidence="1">
    <location>
        <begin position="42"/>
        <end position="59"/>
    </location>
</feature>
<keyword evidence="1" id="KW-1133">Transmembrane helix</keyword>
<dbReference type="EMBL" id="DVAB01000010">
    <property type="protein sequence ID" value="HIK00113.1"/>
    <property type="molecule type" value="Genomic_DNA"/>
</dbReference>
<gene>
    <name evidence="2" type="ORF">H1016_01060</name>
</gene>
<dbReference type="Proteomes" id="UP000646946">
    <property type="component" value="Unassembled WGS sequence"/>
</dbReference>
<proteinExistence type="predicted"/>
<keyword evidence="3" id="KW-1185">Reference proteome</keyword>
<dbReference type="AlphaFoldDB" id="A0A832XLN5"/>
<feature type="transmembrane region" description="Helical" evidence="1">
    <location>
        <begin position="20"/>
        <end position="36"/>
    </location>
</feature>
<reference evidence="2 3" key="1">
    <citation type="journal article" name="Nat. Commun.">
        <title>Undinarchaeota illuminate DPANN phylogeny and the impact of gene transfer on archaeal evolution.</title>
        <authorList>
            <person name="Dombrowski N."/>
            <person name="Williams T.A."/>
            <person name="Sun J."/>
            <person name="Woodcroft B.J."/>
            <person name="Lee J.H."/>
            <person name="Minh B.Q."/>
            <person name="Rinke C."/>
            <person name="Spang A."/>
        </authorList>
    </citation>
    <scope>NUCLEOTIDE SEQUENCE [LARGE SCALE GENOMIC DNA]</scope>
    <source>
        <strain evidence="2">MAG_bin1129</strain>
    </source>
</reference>
<comment type="caution">
    <text evidence="2">The sequence shown here is derived from an EMBL/GenBank/DDBJ whole genome shotgun (WGS) entry which is preliminary data.</text>
</comment>